<proteinExistence type="predicted"/>
<reference evidence="2 3" key="1">
    <citation type="submission" date="2017-09" db="EMBL/GenBank/DDBJ databases">
        <authorList>
            <person name="Lee N."/>
            <person name="Cho B.-K."/>
        </authorList>
    </citation>
    <scope>NUCLEOTIDE SEQUENCE [LARGE SCALE GENOMIC DNA]</scope>
    <source>
        <strain evidence="2 3">ATCC 12769</strain>
    </source>
</reference>
<evidence type="ECO:0000256" key="1">
    <source>
        <dbReference type="SAM" id="MobiDB-lite"/>
    </source>
</evidence>
<feature type="region of interest" description="Disordered" evidence="1">
    <location>
        <begin position="1"/>
        <end position="33"/>
    </location>
</feature>
<feature type="compositionally biased region" description="Low complexity" evidence="1">
    <location>
        <begin position="111"/>
        <end position="121"/>
    </location>
</feature>
<dbReference type="Gene3D" id="1.25.10.10">
    <property type="entry name" value="Leucine-rich Repeat Variant"/>
    <property type="match status" value="1"/>
</dbReference>
<feature type="region of interest" description="Disordered" evidence="1">
    <location>
        <begin position="111"/>
        <end position="141"/>
    </location>
</feature>
<dbReference type="InterPro" id="IPR016024">
    <property type="entry name" value="ARM-type_fold"/>
</dbReference>
<dbReference type="KEGG" id="snk:CP967_06915"/>
<dbReference type="SUPFAM" id="SSF48371">
    <property type="entry name" value="ARM repeat"/>
    <property type="match status" value="1"/>
</dbReference>
<dbReference type="AlphaFoldDB" id="A0A5J6F7A3"/>
<dbReference type="InterPro" id="IPR011989">
    <property type="entry name" value="ARM-like"/>
</dbReference>
<evidence type="ECO:0000313" key="3">
    <source>
        <dbReference type="Proteomes" id="UP000326178"/>
    </source>
</evidence>
<evidence type="ECO:0008006" key="4">
    <source>
        <dbReference type="Google" id="ProtNLM"/>
    </source>
</evidence>
<evidence type="ECO:0000313" key="2">
    <source>
        <dbReference type="EMBL" id="QEU71727.1"/>
    </source>
</evidence>
<dbReference type="EMBL" id="CP023702">
    <property type="protein sequence ID" value="QEU71727.1"/>
    <property type="molecule type" value="Genomic_DNA"/>
</dbReference>
<sequence length="776" mass="83031">MPRAHDDSLDESTADVAGEHADAEEEEHAWDSRRGLYRHSPGIMLGRSARLGGSLVGGDQHGVSGGQVTGDVILGGSKVEYHLGGDTEERSGRIPAAEVEALARHFVYPPRAASASSDSTTPAPPGSGNEDAGADASGTLGPWEPGSPFALALTALEEHRVTVLSGAATTGRRSAALMLLRAVRAPAYRALDPELPPGRLVGELRGQCGHIIADFANDADRPLQEHHLRALIERLHTTGSHLVIVVGPHPVVNSDVVRPVPWRPAEPETLLRGHLEDKHLGGRSVDELLGLTEVRSLLAHRRPVGETARFADRIAAYARGELSLAELGTFGHYVAERQVRSWFDSTDQTLHDKAFLISLAAFDEAAYPLTAEMSDILYGLLQRIESPGEPTRIPVFGTSSAQRVERALADRYQEAEQTEWGPVLQTKIQFRDPLTAITLLREVWTGHPSARPALIAWLRRLADDPRPVVRTRAASSAAVLVDADLPSTMVRLIRPWAVDTRLRSRMAAANALALAHRLGAPHVPRILEEWCAAPDHRLRWTAVRTYALVGDTFPREAVDALAAAARGVEQRGGPVRGWAQELNDLAQSAAALLLAAGQEPVGPGGADTTAELWSALVPLTQAGATREFVLRTVIHACGPTDGMAGAGRPLMLDLFGRADPTPGTAGATLRHSLGALWRKVLNDVTCSSSGLETLRSWVRAAGNDPGAEAALADLLVLLAVSGEDTRRLTYLLENLRDGQGEAPPEVALRLHHLLTGPRAPFVPQPAHEITGASAPS</sequence>
<keyword evidence="3" id="KW-1185">Reference proteome</keyword>
<gene>
    <name evidence="2" type="ORF">CP967_06915</name>
</gene>
<dbReference type="Proteomes" id="UP000326178">
    <property type="component" value="Chromosome"/>
</dbReference>
<protein>
    <recommendedName>
        <fullName evidence="4">HEAT repeat domain-containing protein</fullName>
    </recommendedName>
</protein>
<accession>A0A5J6F7A3</accession>
<name>A0A5J6F7A3_9ACTN</name>
<organism evidence="2 3">
    <name type="scientific">Streptomyces nitrosporeus</name>
    <dbReference type="NCBI Taxonomy" id="28894"/>
    <lineage>
        <taxon>Bacteria</taxon>
        <taxon>Bacillati</taxon>
        <taxon>Actinomycetota</taxon>
        <taxon>Actinomycetes</taxon>
        <taxon>Kitasatosporales</taxon>
        <taxon>Streptomycetaceae</taxon>
        <taxon>Streptomyces</taxon>
    </lineage>
</organism>